<evidence type="ECO:0000259" key="1">
    <source>
        <dbReference type="PROSITE" id="PS51819"/>
    </source>
</evidence>
<keyword evidence="3" id="KW-1185">Reference proteome</keyword>
<gene>
    <name evidence="2" type="ORF">GTA08_BOTSDO08400</name>
</gene>
<dbReference type="OrthoDB" id="2873368at2759"/>
<dbReference type="Proteomes" id="UP000572817">
    <property type="component" value="Unassembled WGS sequence"/>
</dbReference>
<dbReference type="Gene3D" id="3.10.180.10">
    <property type="entry name" value="2,3-Dihydroxybiphenyl 1,2-Dioxygenase, domain 1"/>
    <property type="match status" value="1"/>
</dbReference>
<accession>A0A8H4IMV5</accession>
<dbReference type="SUPFAM" id="SSF54593">
    <property type="entry name" value="Glyoxalase/Bleomycin resistance protein/Dihydroxybiphenyl dioxygenase"/>
    <property type="match status" value="1"/>
</dbReference>
<dbReference type="EMBL" id="WWBZ02000051">
    <property type="protein sequence ID" value="KAF4304161.1"/>
    <property type="molecule type" value="Genomic_DNA"/>
</dbReference>
<evidence type="ECO:0000313" key="3">
    <source>
        <dbReference type="Proteomes" id="UP000572817"/>
    </source>
</evidence>
<dbReference type="PROSITE" id="PS51819">
    <property type="entry name" value="VOC"/>
    <property type="match status" value="1"/>
</dbReference>
<dbReference type="InterPro" id="IPR037523">
    <property type="entry name" value="VOC_core"/>
</dbReference>
<proteinExistence type="predicted"/>
<sequence>MSPATAYSHTGLTVRSLAASLRFWHHCLGLPVQRRFTLSGPTVPTTTGAPPGSVIHAAHVALPIPGAGNAAAGPTLELLEYEIPGRPHAEPIKPRAWEIGAAHVAVRVEGLGGVVERAEAEWWGVVGGVATFGEEEVEGQLRGWRVCYLRGPDGEMVEVM</sequence>
<dbReference type="InterPro" id="IPR004360">
    <property type="entry name" value="Glyas_Fos-R_dOase_dom"/>
</dbReference>
<evidence type="ECO:0000313" key="2">
    <source>
        <dbReference type="EMBL" id="KAF4304161.1"/>
    </source>
</evidence>
<dbReference type="AlphaFoldDB" id="A0A8H4IMV5"/>
<dbReference type="InterPro" id="IPR029068">
    <property type="entry name" value="Glyas_Bleomycin-R_OHBP_Dase"/>
</dbReference>
<dbReference type="Pfam" id="PF00903">
    <property type="entry name" value="Glyoxalase"/>
    <property type="match status" value="1"/>
</dbReference>
<feature type="domain" description="VOC" evidence="1">
    <location>
        <begin position="6"/>
        <end position="160"/>
    </location>
</feature>
<organism evidence="2 3">
    <name type="scientific">Botryosphaeria dothidea</name>
    <dbReference type="NCBI Taxonomy" id="55169"/>
    <lineage>
        <taxon>Eukaryota</taxon>
        <taxon>Fungi</taxon>
        <taxon>Dikarya</taxon>
        <taxon>Ascomycota</taxon>
        <taxon>Pezizomycotina</taxon>
        <taxon>Dothideomycetes</taxon>
        <taxon>Dothideomycetes incertae sedis</taxon>
        <taxon>Botryosphaeriales</taxon>
        <taxon>Botryosphaeriaceae</taxon>
        <taxon>Botryosphaeria</taxon>
    </lineage>
</organism>
<comment type="caution">
    <text evidence="2">The sequence shown here is derived from an EMBL/GenBank/DDBJ whole genome shotgun (WGS) entry which is preliminary data.</text>
</comment>
<name>A0A8H4IMV5_9PEZI</name>
<protein>
    <recommendedName>
        <fullName evidence="1">VOC domain-containing protein</fullName>
    </recommendedName>
</protein>
<reference evidence="2" key="1">
    <citation type="submission" date="2020-04" db="EMBL/GenBank/DDBJ databases">
        <title>Genome Assembly and Annotation of Botryosphaeria dothidea sdau 11-99, a Latent Pathogen of Apple Fruit Ring Rot in China.</title>
        <authorList>
            <person name="Yu C."/>
            <person name="Diao Y."/>
            <person name="Lu Q."/>
            <person name="Zhao J."/>
            <person name="Cui S."/>
            <person name="Peng C."/>
            <person name="He B."/>
            <person name="Liu H."/>
        </authorList>
    </citation>
    <scope>NUCLEOTIDE SEQUENCE [LARGE SCALE GENOMIC DNA]</scope>
    <source>
        <strain evidence="2">Sdau11-99</strain>
    </source>
</reference>